<evidence type="ECO:0000313" key="10">
    <source>
        <dbReference type="Proteomes" id="UP001642540"/>
    </source>
</evidence>
<keyword evidence="5 8" id="KW-0472">Membrane</keyword>
<keyword evidence="10" id="KW-1185">Reference proteome</keyword>
<evidence type="ECO:0000256" key="1">
    <source>
        <dbReference type="ARBA" id="ARBA00004651"/>
    </source>
</evidence>
<evidence type="ECO:0000256" key="5">
    <source>
        <dbReference type="ARBA" id="ARBA00023136"/>
    </source>
</evidence>
<keyword evidence="3 8" id="KW-0812">Transmembrane</keyword>
<comment type="caution">
    <text evidence="9">The sequence shown here is derived from an EMBL/GenBank/DDBJ whole genome shotgun (WGS) entry which is preliminary data.</text>
</comment>
<protein>
    <submittedName>
        <fullName evidence="9">Uncharacterized protein</fullName>
    </submittedName>
</protein>
<evidence type="ECO:0000256" key="8">
    <source>
        <dbReference type="SAM" id="Phobius"/>
    </source>
</evidence>
<proteinExistence type="predicted"/>
<name>A0ABP1PL26_9HEXA</name>
<evidence type="ECO:0000256" key="2">
    <source>
        <dbReference type="ARBA" id="ARBA00022475"/>
    </source>
</evidence>
<dbReference type="EMBL" id="CAXLJM020000002">
    <property type="protein sequence ID" value="CAL8068847.1"/>
    <property type="molecule type" value="Genomic_DNA"/>
</dbReference>
<feature type="transmembrane region" description="Helical" evidence="8">
    <location>
        <begin position="626"/>
        <end position="646"/>
    </location>
</feature>
<evidence type="ECO:0000256" key="6">
    <source>
        <dbReference type="ARBA" id="ARBA00023170"/>
    </source>
</evidence>
<evidence type="ECO:0000256" key="4">
    <source>
        <dbReference type="ARBA" id="ARBA00022989"/>
    </source>
</evidence>
<feature type="transmembrane region" description="Helical" evidence="8">
    <location>
        <begin position="1083"/>
        <end position="1103"/>
    </location>
</feature>
<organism evidence="9 10">
    <name type="scientific">Orchesella dallaii</name>
    <dbReference type="NCBI Taxonomy" id="48710"/>
    <lineage>
        <taxon>Eukaryota</taxon>
        <taxon>Metazoa</taxon>
        <taxon>Ecdysozoa</taxon>
        <taxon>Arthropoda</taxon>
        <taxon>Hexapoda</taxon>
        <taxon>Collembola</taxon>
        <taxon>Entomobryomorpha</taxon>
        <taxon>Entomobryoidea</taxon>
        <taxon>Orchesellidae</taxon>
        <taxon>Orchesellinae</taxon>
        <taxon>Orchesella</taxon>
    </lineage>
</organism>
<keyword evidence="7" id="KW-0325">Glycoprotein</keyword>
<evidence type="ECO:0000313" key="9">
    <source>
        <dbReference type="EMBL" id="CAL8068847.1"/>
    </source>
</evidence>
<dbReference type="PANTHER" id="PTHR42643:SF24">
    <property type="entry name" value="IONOTROPIC RECEPTOR 60A"/>
    <property type="match status" value="1"/>
</dbReference>
<dbReference type="PANTHER" id="PTHR42643">
    <property type="entry name" value="IONOTROPIC RECEPTOR 20A-RELATED"/>
    <property type="match status" value="1"/>
</dbReference>
<accession>A0ABP1PL26</accession>
<dbReference type="Proteomes" id="UP001642540">
    <property type="component" value="Unassembled WGS sequence"/>
</dbReference>
<keyword evidence="4 8" id="KW-1133">Transmembrane helix</keyword>
<dbReference type="Gene3D" id="1.10.287.70">
    <property type="match status" value="2"/>
</dbReference>
<feature type="transmembrane region" description="Helical" evidence="8">
    <location>
        <begin position="305"/>
        <end position="323"/>
    </location>
</feature>
<comment type="subcellular location">
    <subcellularLocation>
        <location evidence="1">Cell membrane</location>
        <topology evidence="1">Multi-pass membrane protein</topology>
    </subcellularLocation>
</comment>
<evidence type="ECO:0000256" key="7">
    <source>
        <dbReference type="ARBA" id="ARBA00023180"/>
    </source>
</evidence>
<keyword evidence="6" id="KW-0675">Receptor</keyword>
<reference evidence="9 10" key="1">
    <citation type="submission" date="2024-08" db="EMBL/GenBank/DDBJ databases">
        <authorList>
            <person name="Cucini C."/>
            <person name="Frati F."/>
        </authorList>
    </citation>
    <scope>NUCLEOTIDE SEQUENCE [LARGE SCALE GENOMIC DNA]</scope>
</reference>
<sequence>MQCVLLNYDSFRLEQVYKNQSKEVSKAKIRRKVYGDILYENAKLTTIQRFSCHDVLLVSDSNFPTVNWENRILQTLILGRNVKDNYVYPFSPFTIPKAIIFTLNTMQSGFADLRVDPIFSSTLLIFGNLNDDSVRISCFACVNYIEQPIHNPDPLSRSSTELFEISFVKLPANVVSSLSELTKYWGQLHTNFKIGTISDTTFCNTIFPLKHKVAQNRRSNNFRYDLCEFSVEYLRNVNITYRGNFPFFVTARHLSRVAAGYRKFDYLIQILPLGQNQIEFFIQLLIFKKEHFDTNLSAFLTPFTMKIWIFTLTTILITSAWLIQNEGVMLDHTVFWQISVVLAQGVGDLSKLKLATKIITVIWLFVAILLREFYNSTLYSFMAAEIEQNDFPQNIEEVLDRTEYDLILPDTFYHQLYSVFSGSELEVPRKLTKMYLKILEKSFFMQPFDTNGHFLYTTMENASLGINTNVYHFPKHRFSSNVTIADIANDYITLDVQKRFSQFAVVCSGDCIENWLTPLLQQKRLQRKIPKQSSFFSIFEFWGRDRSFFGTIHFPRFLRAFVQAGLYELWIKRYRMLTYLNNLRFNNFVQNLNISDGRLYSYVVFGDRKNGLIDNINKTGAKASSFIGMFLLTGSTVCVAFLVLIFELFKKKLINVVEDSVRISCFPCEYYARRLTIRPDPKRWASKAVEKVSFVKVPEKAISSLKVLIRYWVKLHTKLKIGYLQDTTICSTIFPFPLKIQSWPKSHFSRTDFCEICREYLRLVNITYFSNYIFYGLSRQLSRNVLRYEEYDYLTQILPHGQYQVEFFVQIFYFKKDYFDTNLSAFLIPFTSKVWVCTLITIGFTSAWLIQSEGLRASQAVFWQVSVILGQDFGGLYKVKLSSKFLTVFWMFAAILLREFYNSSLSSFMAAGRDQQDFPKNIQQVLDMPDYDLIVSAGDNNRTFSFASVKDVSHGIYMNFAVVCSEDCLEDRNAPLLQHSILKLAMPKQTAFFRSFEFWTRDRSLYGTIHFPQFLGAFVQAGLYELLIKRYRMFSHLIKLKTENLKQDFGISDGRLYSYVVFGNKKSCPAVNANEIEAKVSSFVGLFLLTGCITSSSFLVLILSGCVRQNL</sequence>
<dbReference type="InterPro" id="IPR052192">
    <property type="entry name" value="Insect_Ionotropic_Sensory_Rcpt"/>
</dbReference>
<gene>
    <name evidence="9" type="ORF">ODALV1_LOCUS491</name>
</gene>
<keyword evidence="2" id="KW-1003">Cell membrane</keyword>
<evidence type="ECO:0000256" key="3">
    <source>
        <dbReference type="ARBA" id="ARBA00022692"/>
    </source>
</evidence>